<dbReference type="InterPro" id="IPR005145">
    <property type="entry name" value="Sua5_C"/>
</dbReference>
<organism evidence="16 18">
    <name type="scientific">Ochrobactrum quorumnocens</name>
    <dbReference type="NCBI Taxonomy" id="271865"/>
    <lineage>
        <taxon>Bacteria</taxon>
        <taxon>Pseudomonadati</taxon>
        <taxon>Pseudomonadota</taxon>
        <taxon>Alphaproteobacteria</taxon>
        <taxon>Hyphomicrobiales</taxon>
        <taxon>Brucellaceae</taxon>
        <taxon>Brucella/Ochrobactrum group</taxon>
        <taxon>Ochrobactrum</taxon>
    </lineage>
</organism>
<dbReference type="AlphaFoldDB" id="A0A248UH66"/>
<feature type="binding site" evidence="14">
    <location>
        <position position="195"/>
    </location>
    <ligand>
        <name>ATP</name>
        <dbReference type="ChEBI" id="CHEBI:30616"/>
    </ligand>
</feature>
<comment type="function">
    <text evidence="13">Required for the formation of a threonylcarbamoyl group on adenosine at position 37 (t(6)A37) in tRNAs that read codons beginning with adenine.</text>
</comment>
<keyword evidence="19" id="KW-1185">Reference proteome</keyword>
<evidence type="ECO:0000256" key="10">
    <source>
        <dbReference type="ARBA" id="ARBA00022840"/>
    </source>
</evidence>
<dbReference type="SUPFAM" id="SSF55821">
    <property type="entry name" value="YrdC/RibB"/>
    <property type="match status" value="1"/>
</dbReference>
<dbReference type="GO" id="GO:0005524">
    <property type="term" value="F:ATP binding"/>
    <property type="evidence" value="ECO:0007669"/>
    <property type="project" value="UniProtKB-UniRule"/>
</dbReference>
<evidence type="ECO:0000256" key="6">
    <source>
        <dbReference type="ARBA" id="ARBA00022679"/>
    </source>
</evidence>
<dbReference type="InterPro" id="IPR038385">
    <property type="entry name" value="Sua5/YwlC_C"/>
</dbReference>
<dbReference type="RefSeq" id="WP_095446129.1">
    <property type="nucleotide sequence ID" value="NZ_CP022604.1"/>
</dbReference>
<feature type="binding site" evidence="14">
    <location>
        <position position="31"/>
    </location>
    <ligand>
        <name>L-threonine</name>
        <dbReference type="ChEBI" id="CHEBI:57926"/>
    </ligand>
</feature>
<dbReference type="InterPro" id="IPR010923">
    <property type="entry name" value="T(6)A37_SUA5"/>
</dbReference>
<keyword evidence="8 13" id="KW-0548">Nucleotidyltransferase</keyword>
<feature type="binding site" evidence="14">
    <location>
        <position position="118"/>
    </location>
    <ligand>
        <name>ATP</name>
        <dbReference type="ChEBI" id="CHEBI:30616"/>
    </ligand>
</feature>
<keyword evidence="6 13" id="KW-0808">Transferase</keyword>
<reference evidence="16 18" key="1">
    <citation type="submission" date="2017-07" db="EMBL/GenBank/DDBJ databases">
        <title>Phylogenetic study on the rhizospheric bacterium Ochrobactrum sp. A44.</title>
        <authorList>
            <person name="Krzyzanowska D.M."/>
            <person name="Ossowicki A."/>
            <person name="Rajewska M."/>
            <person name="Maciag T."/>
            <person name="Kaczynski Z."/>
            <person name="Czerwicka M."/>
            <person name="Jafra S."/>
        </authorList>
    </citation>
    <scope>NUCLEOTIDE SEQUENCE [LARGE SCALE GENOMIC DNA]</scope>
    <source>
        <strain evidence="16 18">A44</strain>
    </source>
</reference>
<evidence type="ECO:0000256" key="5">
    <source>
        <dbReference type="ARBA" id="ARBA00022490"/>
    </source>
</evidence>
<dbReference type="GO" id="GO:0061710">
    <property type="term" value="F:L-threonylcarbamoyladenylate synthase"/>
    <property type="evidence" value="ECO:0007669"/>
    <property type="project" value="UniProtKB-EC"/>
</dbReference>
<feature type="binding site" evidence="14">
    <location>
        <position position="122"/>
    </location>
    <ligand>
        <name>L-threonine</name>
        <dbReference type="ChEBI" id="CHEBI:57926"/>
    </ligand>
</feature>
<feature type="binding site" evidence="14">
    <location>
        <position position="58"/>
    </location>
    <ligand>
        <name>ATP</name>
        <dbReference type="ChEBI" id="CHEBI:30616"/>
    </ligand>
</feature>
<reference evidence="17 19" key="2">
    <citation type="submission" date="2019-09" db="EMBL/GenBank/DDBJ databases">
        <title>Biological control of the noxious weed angled onion (Allium triquetrum) thwarted by endophytic bacteria in Victoria, Australia.</title>
        <authorList>
            <person name="Tehranchian P."/>
            <person name="Adair R.J."/>
            <person name="Van T.H."/>
            <person name="Morrison P.D."/>
            <person name="Williams H."/>
            <person name="Lawrie A.C."/>
        </authorList>
    </citation>
    <scope>NUCLEOTIDE SEQUENCE [LARGE SCALE GENOMIC DNA]</scope>
    <source>
        <strain evidence="17 19">RPTAtOch1</strain>
    </source>
</reference>
<evidence type="ECO:0000256" key="8">
    <source>
        <dbReference type="ARBA" id="ARBA00022695"/>
    </source>
</evidence>
<evidence type="ECO:0000256" key="11">
    <source>
        <dbReference type="ARBA" id="ARBA00029774"/>
    </source>
</evidence>
<dbReference type="GO" id="GO:0006450">
    <property type="term" value="P:regulation of translational fidelity"/>
    <property type="evidence" value="ECO:0007669"/>
    <property type="project" value="TreeGrafter"/>
</dbReference>
<evidence type="ECO:0000313" key="16">
    <source>
        <dbReference type="EMBL" id="ASV85751.1"/>
    </source>
</evidence>
<dbReference type="GO" id="GO:0000049">
    <property type="term" value="F:tRNA binding"/>
    <property type="evidence" value="ECO:0007669"/>
    <property type="project" value="TreeGrafter"/>
</dbReference>
<proteinExistence type="inferred from homology"/>
<feature type="binding site" evidence="14">
    <location>
        <position position="54"/>
    </location>
    <ligand>
        <name>ATP</name>
        <dbReference type="ChEBI" id="CHEBI:30616"/>
    </ligand>
</feature>
<dbReference type="NCBIfam" id="TIGR00057">
    <property type="entry name" value="L-threonylcarbamoyladenylate synthase"/>
    <property type="match status" value="1"/>
</dbReference>
<dbReference type="Gene3D" id="3.40.50.11030">
    <property type="entry name" value="Threonylcarbamoyl-AMP synthase, C-terminal domain"/>
    <property type="match status" value="1"/>
</dbReference>
<comment type="similarity">
    <text evidence="2 13">Belongs to the SUA5 family.</text>
</comment>
<evidence type="ECO:0000313" key="19">
    <source>
        <dbReference type="Proteomes" id="UP000327108"/>
    </source>
</evidence>
<comment type="catalytic activity">
    <reaction evidence="12 13">
        <text>L-threonine + hydrogencarbonate + ATP = L-threonylcarbamoyladenylate + diphosphate + H2O</text>
        <dbReference type="Rhea" id="RHEA:36407"/>
        <dbReference type="ChEBI" id="CHEBI:15377"/>
        <dbReference type="ChEBI" id="CHEBI:17544"/>
        <dbReference type="ChEBI" id="CHEBI:30616"/>
        <dbReference type="ChEBI" id="CHEBI:33019"/>
        <dbReference type="ChEBI" id="CHEBI:57926"/>
        <dbReference type="ChEBI" id="CHEBI:73682"/>
        <dbReference type="EC" id="2.7.7.87"/>
    </reaction>
</comment>
<feature type="binding site" evidence="14">
    <location>
        <position position="231"/>
    </location>
    <ligand>
        <name>ATP</name>
        <dbReference type="ChEBI" id="CHEBI:30616"/>
    </ligand>
</feature>
<evidence type="ECO:0000256" key="9">
    <source>
        <dbReference type="ARBA" id="ARBA00022741"/>
    </source>
</evidence>
<dbReference type="Gene3D" id="3.90.870.10">
    <property type="entry name" value="DHBP synthase"/>
    <property type="match status" value="1"/>
</dbReference>
<dbReference type="GO" id="GO:0008033">
    <property type="term" value="P:tRNA processing"/>
    <property type="evidence" value="ECO:0007669"/>
    <property type="project" value="UniProtKB-KW"/>
</dbReference>
<dbReference type="EC" id="2.7.7.87" evidence="3 13"/>
<evidence type="ECO:0000256" key="7">
    <source>
        <dbReference type="ARBA" id="ARBA00022694"/>
    </source>
</evidence>
<evidence type="ECO:0000256" key="3">
    <source>
        <dbReference type="ARBA" id="ARBA00012584"/>
    </source>
</evidence>
<dbReference type="OrthoDB" id="9814580at2"/>
<dbReference type="InterPro" id="IPR006070">
    <property type="entry name" value="Sua5-like_dom"/>
</dbReference>
<feature type="binding site" evidence="14">
    <location>
        <position position="151"/>
    </location>
    <ligand>
        <name>ATP</name>
        <dbReference type="ChEBI" id="CHEBI:30616"/>
    </ligand>
</feature>
<feature type="binding site" evidence="14">
    <location>
        <position position="63"/>
    </location>
    <ligand>
        <name>ATP</name>
        <dbReference type="ChEBI" id="CHEBI:30616"/>
    </ligand>
</feature>
<protein>
    <recommendedName>
        <fullName evidence="4 13">Threonylcarbamoyl-AMP synthase</fullName>
        <shortName evidence="13">TC-AMP synthase</shortName>
        <ecNumber evidence="3 13">2.7.7.87</ecNumber>
    </recommendedName>
    <alternativeName>
        <fullName evidence="11 13">L-threonylcarbamoyladenylate synthase</fullName>
    </alternativeName>
</protein>
<keyword evidence="5 13" id="KW-0963">Cytoplasm</keyword>
<accession>A0A248UH66</accession>
<evidence type="ECO:0000256" key="1">
    <source>
        <dbReference type="ARBA" id="ARBA00004496"/>
    </source>
</evidence>
<dbReference type="GO" id="GO:0005737">
    <property type="term" value="C:cytoplasm"/>
    <property type="evidence" value="ECO:0007669"/>
    <property type="project" value="UniProtKB-SubCell"/>
</dbReference>
<evidence type="ECO:0000313" key="17">
    <source>
        <dbReference type="EMBL" id="KAA9370461.1"/>
    </source>
</evidence>
<evidence type="ECO:0000256" key="13">
    <source>
        <dbReference type="PIRNR" id="PIRNR004930"/>
    </source>
</evidence>
<dbReference type="GO" id="GO:0003725">
    <property type="term" value="F:double-stranded RNA binding"/>
    <property type="evidence" value="ECO:0007669"/>
    <property type="project" value="UniProtKB-UniRule"/>
</dbReference>
<dbReference type="KEGG" id="och:CES85_0454"/>
<gene>
    <name evidence="16" type="ORF">CES85_0454</name>
    <name evidence="17" type="ORF">F3W84_02145</name>
</gene>
<keyword evidence="10 13" id="KW-0067">ATP-binding</keyword>
<dbReference type="Proteomes" id="UP000327108">
    <property type="component" value="Unassembled WGS sequence"/>
</dbReference>
<dbReference type="Pfam" id="PF01300">
    <property type="entry name" value="Sua5_yciO_yrdC"/>
    <property type="match status" value="1"/>
</dbReference>
<evidence type="ECO:0000256" key="4">
    <source>
        <dbReference type="ARBA" id="ARBA00015492"/>
    </source>
</evidence>
<dbReference type="InterPro" id="IPR017945">
    <property type="entry name" value="DHBP_synth_RibB-like_a/b_dom"/>
</dbReference>
<dbReference type="PROSITE" id="PS51163">
    <property type="entry name" value="YRDC"/>
    <property type="match status" value="1"/>
</dbReference>
<feature type="binding site" evidence="14">
    <location>
        <position position="143"/>
    </location>
    <ligand>
        <name>ATP</name>
        <dbReference type="ChEBI" id="CHEBI:30616"/>
    </ligand>
</feature>
<dbReference type="PANTHER" id="PTHR17490:SF16">
    <property type="entry name" value="THREONYLCARBAMOYL-AMP SYNTHASE"/>
    <property type="match status" value="1"/>
</dbReference>
<keyword evidence="9 13" id="KW-0547">Nucleotide-binding</keyword>
<evidence type="ECO:0000259" key="15">
    <source>
        <dbReference type="PROSITE" id="PS51163"/>
    </source>
</evidence>
<dbReference type="EMBL" id="VYXQ01000002">
    <property type="protein sequence ID" value="KAA9370461.1"/>
    <property type="molecule type" value="Genomic_DNA"/>
</dbReference>
<dbReference type="Pfam" id="PF03481">
    <property type="entry name" value="Sua5_C"/>
    <property type="match status" value="1"/>
</dbReference>
<dbReference type="PIRSF" id="PIRSF004930">
    <property type="entry name" value="Tln_factor_SUA5"/>
    <property type="match status" value="1"/>
</dbReference>
<name>A0A248UH66_9HYPH</name>
<dbReference type="EMBL" id="CP022604">
    <property type="protein sequence ID" value="ASV85751.1"/>
    <property type="molecule type" value="Genomic_DNA"/>
</dbReference>
<dbReference type="Proteomes" id="UP000215256">
    <property type="component" value="Chromosome 1"/>
</dbReference>
<evidence type="ECO:0000256" key="14">
    <source>
        <dbReference type="PIRSR" id="PIRSR004930-1"/>
    </source>
</evidence>
<keyword evidence="7 13" id="KW-0819">tRNA processing</keyword>
<comment type="subcellular location">
    <subcellularLocation>
        <location evidence="1 13">Cytoplasm</location>
    </subcellularLocation>
</comment>
<evidence type="ECO:0000256" key="2">
    <source>
        <dbReference type="ARBA" id="ARBA00007663"/>
    </source>
</evidence>
<evidence type="ECO:0000313" key="18">
    <source>
        <dbReference type="Proteomes" id="UP000215256"/>
    </source>
</evidence>
<feature type="binding site" evidence="14">
    <location>
        <position position="141"/>
    </location>
    <ligand>
        <name>L-threonine</name>
        <dbReference type="ChEBI" id="CHEBI:57926"/>
    </ligand>
</feature>
<evidence type="ECO:0000256" key="12">
    <source>
        <dbReference type="ARBA" id="ARBA00048366"/>
    </source>
</evidence>
<feature type="binding site" evidence="14">
    <location>
        <position position="181"/>
    </location>
    <ligand>
        <name>L-threonine</name>
        <dbReference type="ChEBI" id="CHEBI:57926"/>
    </ligand>
</feature>
<sequence length="323" mass="33875">MAKIVTFDDNAVSRAVEVLARGGLVAIPTETVYGLAADAAHGEGVAGIFAAKGRPQFNPLIAHVDSIAMAERYVTFDPISRKVAEAFWPGPLTIVLPLKAKQDTQRPIHPLVTAGLDTLAIRMPTGQVRDVIKQLDSPVAAPSANTSGRISPTSAKAVADDLGGKIDMILDAGPCGVGVESTIIKVEGERVRLLRPGGLAAEEIEALIGVKLERAEHKAAIQAPGMMESHYAPNAAVRLNAASVDKGEALLAFGPQRVADADKALAVLNLSPSGNLREAASNLFDFMRKLDASAARIIAVEPIPFDGLGEAINDRLKRAAAPR</sequence>
<feature type="domain" description="YrdC-like" evidence="15">
    <location>
        <begin position="9"/>
        <end position="199"/>
    </location>
</feature>
<dbReference type="InterPro" id="IPR050156">
    <property type="entry name" value="TC-AMP_synthase_SUA5"/>
</dbReference>
<dbReference type="PANTHER" id="PTHR17490">
    <property type="entry name" value="SUA5"/>
    <property type="match status" value="1"/>
</dbReference>